<evidence type="ECO:0000313" key="4">
    <source>
        <dbReference type="EMBL" id="PIY96851.1"/>
    </source>
</evidence>
<dbReference type="SUPFAM" id="SSF53613">
    <property type="entry name" value="Ribokinase-like"/>
    <property type="match status" value="1"/>
</dbReference>
<dbReference type="Proteomes" id="UP000230779">
    <property type="component" value="Unassembled WGS sequence"/>
</dbReference>
<organism evidence="4 5">
    <name type="scientific">Candidatus Kerfeldbacteria bacterium CG_4_10_14_0_8_um_filter_42_10</name>
    <dbReference type="NCBI Taxonomy" id="2014248"/>
    <lineage>
        <taxon>Bacteria</taxon>
        <taxon>Candidatus Kerfeldiibacteriota</taxon>
    </lineage>
</organism>
<feature type="domain" description="Carbohydrate kinase PfkB" evidence="3">
    <location>
        <begin position="33"/>
        <end position="300"/>
    </location>
</feature>
<evidence type="ECO:0000256" key="1">
    <source>
        <dbReference type="ARBA" id="ARBA00022679"/>
    </source>
</evidence>
<evidence type="ECO:0000313" key="5">
    <source>
        <dbReference type="Proteomes" id="UP000230779"/>
    </source>
</evidence>
<reference evidence="4 5" key="1">
    <citation type="submission" date="2017-09" db="EMBL/GenBank/DDBJ databases">
        <title>Depth-based differentiation of microbial function through sediment-hosted aquifers and enrichment of novel symbionts in the deep terrestrial subsurface.</title>
        <authorList>
            <person name="Probst A.J."/>
            <person name="Ladd B."/>
            <person name="Jarett J.K."/>
            <person name="Geller-Mcgrath D.E."/>
            <person name="Sieber C.M."/>
            <person name="Emerson J.B."/>
            <person name="Anantharaman K."/>
            <person name="Thomas B.C."/>
            <person name="Malmstrom R."/>
            <person name="Stieglmeier M."/>
            <person name="Klingl A."/>
            <person name="Woyke T."/>
            <person name="Ryan C.M."/>
            <person name="Banfield J.F."/>
        </authorList>
    </citation>
    <scope>NUCLEOTIDE SEQUENCE [LARGE SCALE GENOMIC DNA]</scope>
    <source>
        <strain evidence="4">CG_4_10_14_0_8_um_filter_42_10</strain>
    </source>
</reference>
<dbReference type="Gene3D" id="3.40.1190.20">
    <property type="match status" value="1"/>
</dbReference>
<protein>
    <recommendedName>
        <fullName evidence="3">Carbohydrate kinase PfkB domain-containing protein</fullName>
    </recommendedName>
</protein>
<dbReference type="Pfam" id="PF00294">
    <property type="entry name" value="PfkB"/>
    <property type="match status" value="1"/>
</dbReference>
<evidence type="ECO:0000256" key="2">
    <source>
        <dbReference type="ARBA" id="ARBA00022777"/>
    </source>
</evidence>
<accession>A0A2M7RK66</accession>
<dbReference type="AlphaFoldDB" id="A0A2M7RK66"/>
<dbReference type="GO" id="GO:0016301">
    <property type="term" value="F:kinase activity"/>
    <property type="evidence" value="ECO:0007669"/>
    <property type="project" value="UniProtKB-KW"/>
</dbReference>
<name>A0A2M7RK66_9BACT</name>
<proteinExistence type="predicted"/>
<keyword evidence="1" id="KW-0808">Transferase</keyword>
<sequence>MYSLFVGFSVNPEIHVRYPGDSENTKISVPDAGWKIEAGGSALNIQVAASRAGITSKLFAAIGTGGNDRADFFREVMDGFLDNLDVYRLPVRKQDSSVGIIIQPSVGRRRILSHKTPLVPEKVRENVPCLQAQLESCQPAFLVLTGLMPDELELAQPFLNYQGGKIVLAPHVDLIQSGKLLKLLPRVNYLFLNGYECESILGEKPTLDALQRFSYKYGLDWISVTTATHGVKVATQDEQFALPHLESSLPLVDTTGAGDAFLSGTIIALIKGKLAPRTAALYGCCQARLACSREGAANLPPWPEVEQMVTLSRTQ</sequence>
<dbReference type="PANTHER" id="PTHR10584">
    <property type="entry name" value="SUGAR KINASE"/>
    <property type="match status" value="1"/>
</dbReference>
<dbReference type="PANTHER" id="PTHR10584:SF166">
    <property type="entry name" value="RIBOKINASE"/>
    <property type="match status" value="1"/>
</dbReference>
<evidence type="ECO:0000259" key="3">
    <source>
        <dbReference type="Pfam" id="PF00294"/>
    </source>
</evidence>
<dbReference type="EMBL" id="PFMD01000025">
    <property type="protein sequence ID" value="PIY96851.1"/>
    <property type="molecule type" value="Genomic_DNA"/>
</dbReference>
<dbReference type="InterPro" id="IPR029056">
    <property type="entry name" value="Ribokinase-like"/>
</dbReference>
<gene>
    <name evidence="4" type="ORF">COY66_02315</name>
</gene>
<comment type="caution">
    <text evidence="4">The sequence shown here is derived from an EMBL/GenBank/DDBJ whole genome shotgun (WGS) entry which is preliminary data.</text>
</comment>
<dbReference type="InterPro" id="IPR011611">
    <property type="entry name" value="PfkB_dom"/>
</dbReference>
<keyword evidence="2" id="KW-0418">Kinase</keyword>